<dbReference type="EMBL" id="HBUF01339049">
    <property type="protein sequence ID" value="CAG6699513.1"/>
    <property type="molecule type" value="Transcribed_RNA"/>
</dbReference>
<sequence length="149" mass="17180">MHTLSVMIESYIHEVIVVCVEEYVAGGKLWESFQKNLSPLIRTNCSVHSYLLRQRQSNTSFSQWCITTVNECPLECDISPTSFLSHYTQVGHTVNDWHSDCLIQTPRRRELPEESSVELESRVHIEHNAHDLGPRRHGSREINYGFVLG</sequence>
<dbReference type="AlphaFoldDB" id="A0A8D8U7K3"/>
<evidence type="ECO:0000313" key="1">
    <source>
        <dbReference type="EMBL" id="CAG6699525.1"/>
    </source>
</evidence>
<accession>A0A8D8U7K3</accession>
<dbReference type="EMBL" id="HBUF01339047">
    <property type="protein sequence ID" value="CAG6699501.1"/>
    <property type="molecule type" value="Transcribed_RNA"/>
</dbReference>
<organism evidence="1">
    <name type="scientific">Cacopsylla melanoneura</name>
    <dbReference type="NCBI Taxonomy" id="428564"/>
    <lineage>
        <taxon>Eukaryota</taxon>
        <taxon>Metazoa</taxon>
        <taxon>Ecdysozoa</taxon>
        <taxon>Arthropoda</taxon>
        <taxon>Hexapoda</taxon>
        <taxon>Insecta</taxon>
        <taxon>Pterygota</taxon>
        <taxon>Neoptera</taxon>
        <taxon>Paraneoptera</taxon>
        <taxon>Hemiptera</taxon>
        <taxon>Sternorrhyncha</taxon>
        <taxon>Psylloidea</taxon>
        <taxon>Psyllidae</taxon>
        <taxon>Psyllinae</taxon>
        <taxon>Cacopsylla</taxon>
    </lineage>
</organism>
<proteinExistence type="predicted"/>
<dbReference type="EMBL" id="HBUF01339045">
    <property type="protein sequence ID" value="CAG6699490.1"/>
    <property type="molecule type" value="Transcribed_RNA"/>
</dbReference>
<dbReference type="EMBL" id="HBUF01339051">
    <property type="protein sequence ID" value="CAG6699525.1"/>
    <property type="molecule type" value="Transcribed_RNA"/>
</dbReference>
<protein>
    <submittedName>
        <fullName evidence="1">Uncharacterized protein</fullName>
    </submittedName>
</protein>
<name>A0A8D8U7K3_9HEMI</name>
<dbReference type="EMBL" id="HBUF01339050">
    <property type="protein sequence ID" value="CAG6699519.1"/>
    <property type="molecule type" value="Transcribed_RNA"/>
</dbReference>
<dbReference type="EMBL" id="HBUF01339048">
    <property type="protein sequence ID" value="CAG6699507.1"/>
    <property type="molecule type" value="Transcribed_RNA"/>
</dbReference>
<reference evidence="1" key="1">
    <citation type="submission" date="2021-05" db="EMBL/GenBank/DDBJ databases">
        <authorList>
            <person name="Alioto T."/>
            <person name="Alioto T."/>
            <person name="Gomez Garrido J."/>
        </authorList>
    </citation>
    <scope>NUCLEOTIDE SEQUENCE</scope>
</reference>